<feature type="coiled-coil region" evidence="1">
    <location>
        <begin position="41"/>
        <end position="68"/>
    </location>
</feature>
<feature type="region of interest" description="Disordered" evidence="2">
    <location>
        <begin position="247"/>
        <end position="295"/>
    </location>
</feature>
<protein>
    <submittedName>
        <fullName evidence="3">Cellulose-binding protein</fullName>
    </submittedName>
</protein>
<dbReference type="AlphaFoldDB" id="E2Q6I6"/>
<evidence type="ECO:0000313" key="3">
    <source>
        <dbReference type="EMBL" id="EFG07310.1"/>
    </source>
</evidence>
<feature type="region of interest" description="Disordered" evidence="2">
    <location>
        <begin position="223"/>
        <end position="242"/>
    </location>
</feature>
<evidence type="ECO:0000256" key="1">
    <source>
        <dbReference type="SAM" id="Coils"/>
    </source>
</evidence>
<feature type="compositionally biased region" description="Basic and acidic residues" evidence="2">
    <location>
        <begin position="223"/>
        <end position="235"/>
    </location>
</feature>
<dbReference type="Proteomes" id="UP000002357">
    <property type="component" value="Chromosome"/>
</dbReference>
<proteinExistence type="predicted"/>
<feature type="compositionally biased region" description="Basic and acidic residues" evidence="2">
    <location>
        <begin position="251"/>
        <end position="275"/>
    </location>
</feature>
<evidence type="ECO:0000256" key="2">
    <source>
        <dbReference type="SAM" id="MobiDB-lite"/>
    </source>
</evidence>
<accession>E2Q6I6</accession>
<dbReference type="eggNOG" id="ENOG502ZJI4">
    <property type="taxonomic scope" value="Bacteria"/>
</dbReference>
<keyword evidence="4" id="KW-1185">Reference proteome</keyword>
<evidence type="ECO:0000313" key="4">
    <source>
        <dbReference type="Proteomes" id="UP000002357"/>
    </source>
</evidence>
<dbReference type="STRING" id="1901.BB341_17200"/>
<dbReference type="RefSeq" id="WP_003960746.1">
    <property type="nucleotide sequence ID" value="NZ_CM000913.1"/>
</dbReference>
<dbReference type="KEGG" id="sclf:BB341_17200"/>
<dbReference type="EMBL" id="CM000913">
    <property type="protein sequence ID" value="EFG07310.1"/>
    <property type="molecule type" value="Genomic_DNA"/>
</dbReference>
<dbReference type="GeneID" id="93734645"/>
<name>E2Q6I6_STRCL</name>
<keyword evidence="1" id="KW-0175">Coiled coil</keyword>
<reference evidence="3 4" key="1">
    <citation type="journal article" date="2010" name="Genome Biol. Evol.">
        <title>The sequence of a 1.8-mb bacterial linear plasmid reveals a rich evolutionary reservoir of secondary metabolic pathways.</title>
        <authorList>
            <person name="Medema M.H."/>
            <person name="Trefzer A."/>
            <person name="Kovalchuk A."/>
            <person name="van den Berg M."/>
            <person name="Mueller U."/>
            <person name="Heijne W."/>
            <person name="Wu L."/>
            <person name="Alam M.T."/>
            <person name="Ronning C.M."/>
            <person name="Nierman W.C."/>
            <person name="Bovenberg R.A.L."/>
            <person name="Breitling R."/>
            <person name="Takano E."/>
        </authorList>
    </citation>
    <scope>NUCLEOTIDE SEQUENCE [LARGE SCALE GENOMIC DNA]</scope>
    <source>
        <strain evidence="4">ATCC 27064 / DSM 738 / JCM 4710 / NBRC 13307 / NCIMB 12785 / NRRL 3585 / VKM Ac-602</strain>
    </source>
</reference>
<organism evidence="3 4">
    <name type="scientific">Streptomyces clavuligerus</name>
    <dbReference type="NCBI Taxonomy" id="1901"/>
    <lineage>
        <taxon>Bacteria</taxon>
        <taxon>Bacillati</taxon>
        <taxon>Actinomycetota</taxon>
        <taxon>Actinomycetes</taxon>
        <taxon>Kitasatosporales</taxon>
        <taxon>Streptomycetaceae</taxon>
        <taxon>Streptomyces</taxon>
    </lineage>
</organism>
<gene>
    <name evidence="3" type="ORF">SCLAV_2237</name>
</gene>
<sequence length="295" mass="32156">MSAASVSPHGFTVVRRGYRPDAADARVGDLSRERDAAWERASRLTVLAQELETEAERLREAVATLEQPTYETLSARARQVLSLSEEEAAEVRSTALADAQGAREGAQNAGWRLGEETREAAEATRAAADARAEETLLAANTEAGELLAAAGAEAQGTRSKALDDWQETRQRAEALLAELEAQQAERWESEGRELAARAADHDARLTELIDRAEAVLDQAKRGLAETEESARHGQEDAEAQAAEILAQAGLEEERTVRETERVLREHEESRDEIHGHMAHIRNSLAALTGRPAAED</sequence>